<gene>
    <name evidence="17" type="ORF">A9404_11780</name>
</gene>
<evidence type="ECO:0000256" key="1">
    <source>
        <dbReference type="ARBA" id="ARBA00004651"/>
    </source>
</evidence>
<dbReference type="EMBL" id="CP016027">
    <property type="protein sequence ID" value="ANJ67964.1"/>
    <property type="molecule type" value="Genomic_DNA"/>
</dbReference>
<feature type="transmembrane region" description="Helical" evidence="15">
    <location>
        <begin position="106"/>
        <end position="123"/>
    </location>
</feature>
<dbReference type="FunFam" id="1.20.120.80:FF:000001">
    <property type="entry name" value="Cytochrome (Ubi)quinol oxidase subunit III"/>
    <property type="match status" value="1"/>
</dbReference>
<keyword evidence="18" id="KW-1185">Reference proteome</keyword>
<dbReference type="GO" id="GO:0004129">
    <property type="term" value="F:cytochrome-c oxidase activity"/>
    <property type="evidence" value="ECO:0007669"/>
    <property type="project" value="InterPro"/>
</dbReference>
<dbReference type="SUPFAM" id="SSF81452">
    <property type="entry name" value="Cytochrome c oxidase subunit III-like"/>
    <property type="match status" value="1"/>
</dbReference>
<keyword evidence="7 15" id="KW-1133">Transmembrane helix</keyword>
<dbReference type="PANTHER" id="PTHR11403">
    <property type="entry name" value="CYTOCHROME C OXIDASE SUBUNIT III"/>
    <property type="match status" value="1"/>
</dbReference>
<evidence type="ECO:0000256" key="6">
    <source>
        <dbReference type="ARBA" id="ARBA00022692"/>
    </source>
</evidence>
<accession>A0A191ZJA1</accession>
<dbReference type="Gene3D" id="1.20.120.80">
    <property type="entry name" value="Cytochrome c oxidase, subunit III, four-helix bundle"/>
    <property type="match status" value="1"/>
</dbReference>
<keyword evidence="6 14" id="KW-0812">Transmembrane</keyword>
<comment type="subcellular location">
    <subcellularLocation>
        <location evidence="1 14">Cell membrane</location>
        <topology evidence="1 14">Multi-pass membrane protein</topology>
    </subcellularLocation>
</comment>
<comment type="similarity">
    <text evidence="2 14">Belongs to the cytochrome c oxidase subunit 3 family.</text>
</comment>
<dbReference type="KEGG" id="haz:A9404_11780"/>
<feature type="transmembrane region" description="Helical" evidence="15">
    <location>
        <begin position="143"/>
        <end position="170"/>
    </location>
</feature>
<dbReference type="InterPro" id="IPR035973">
    <property type="entry name" value="Cyt_c_oxidase_su3-like_sf"/>
</dbReference>
<evidence type="ECO:0000256" key="12">
    <source>
        <dbReference type="ARBA" id="ARBA00032189"/>
    </source>
</evidence>
<dbReference type="STRING" id="1860122.A9404_11780"/>
<keyword evidence="5" id="KW-1003">Cell membrane</keyword>
<evidence type="ECO:0000259" key="16">
    <source>
        <dbReference type="PROSITE" id="PS50253"/>
    </source>
</evidence>
<dbReference type="OrthoDB" id="9810850at2"/>
<dbReference type="AlphaFoldDB" id="A0A191ZJA1"/>
<evidence type="ECO:0000256" key="7">
    <source>
        <dbReference type="ARBA" id="ARBA00022989"/>
    </source>
</evidence>
<dbReference type="PANTHER" id="PTHR11403:SF2">
    <property type="entry name" value="CYTOCHROME BO(3) UBIQUINOL OXIDASE SUBUNIT 3"/>
    <property type="match status" value="1"/>
</dbReference>
<dbReference type="InterPro" id="IPR000298">
    <property type="entry name" value="Cyt_c_oxidase-like_su3"/>
</dbReference>
<dbReference type="GO" id="GO:0005886">
    <property type="term" value="C:plasma membrane"/>
    <property type="evidence" value="ECO:0007669"/>
    <property type="project" value="UniProtKB-SubCell"/>
</dbReference>
<dbReference type="Proteomes" id="UP000078596">
    <property type="component" value="Chromosome"/>
</dbReference>
<feature type="transmembrane region" description="Helical" evidence="15">
    <location>
        <begin position="75"/>
        <end position="94"/>
    </location>
</feature>
<evidence type="ECO:0000256" key="4">
    <source>
        <dbReference type="ARBA" id="ARBA00014687"/>
    </source>
</evidence>
<name>A0A191ZJA1_9GAMM</name>
<organism evidence="17 18">
    <name type="scientific">Halothiobacillus diazotrophicus</name>
    <dbReference type="NCBI Taxonomy" id="1860122"/>
    <lineage>
        <taxon>Bacteria</taxon>
        <taxon>Pseudomonadati</taxon>
        <taxon>Pseudomonadota</taxon>
        <taxon>Gammaproteobacteria</taxon>
        <taxon>Chromatiales</taxon>
        <taxon>Halothiobacillaceae</taxon>
        <taxon>Halothiobacillus</taxon>
    </lineage>
</organism>
<dbReference type="Pfam" id="PF00510">
    <property type="entry name" value="COX3"/>
    <property type="match status" value="1"/>
</dbReference>
<evidence type="ECO:0000256" key="11">
    <source>
        <dbReference type="ARBA" id="ARBA00031884"/>
    </source>
</evidence>
<dbReference type="InterPro" id="IPR024791">
    <property type="entry name" value="Cyt_c/ubiquinol_Oxase_su3"/>
</dbReference>
<evidence type="ECO:0000256" key="14">
    <source>
        <dbReference type="RuleBase" id="RU003376"/>
    </source>
</evidence>
<keyword evidence="8 15" id="KW-0472">Membrane</keyword>
<protein>
    <recommendedName>
        <fullName evidence="4">Cytochrome bo(3) ubiquinol oxidase subunit 3</fullName>
    </recommendedName>
    <alternativeName>
        <fullName evidence="12">Cytochrome o ubiquinol oxidase subunit 3</fullName>
    </alternativeName>
    <alternativeName>
        <fullName evidence="10">Oxidase bo(3) subunit 3</fullName>
    </alternativeName>
    <alternativeName>
        <fullName evidence="13">Ubiquinol oxidase polypeptide III</fullName>
    </alternativeName>
    <alternativeName>
        <fullName evidence="11">Ubiquinol oxidase subunit 3</fullName>
    </alternativeName>
</protein>
<evidence type="ECO:0000256" key="2">
    <source>
        <dbReference type="ARBA" id="ARBA00010581"/>
    </source>
</evidence>
<dbReference type="GO" id="GO:0019646">
    <property type="term" value="P:aerobic electron transport chain"/>
    <property type="evidence" value="ECO:0007669"/>
    <property type="project" value="InterPro"/>
</dbReference>
<feature type="transmembrane region" description="Helical" evidence="15">
    <location>
        <begin position="32"/>
        <end position="55"/>
    </location>
</feature>
<reference evidence="17 18" key="1">
    <citation type="submission" date="2016-06" db="EMBL/GenBank/DDBJ databases">
        <title>Insight into the functional genes involving in sulfur oxidation in Pearl River water.</title>
        <authorList>
            <person name="Luo J."/>
            <person name="Tan X."/>
            <person name="Lin W."/>
        </authorList>
    </citation>
    <scope>NUCLEOTIDE SEQUENCE [LARGE SCALE GENOMIC DNA]</scope>
    <source>
        <strain evidence="17 18">LS2</strain>
    </source>
</reference>
<evidence type="ECO:0000256" key="15">
    <source>
        <dbReference type="SAM" id="Phobius"/>
    </source>
</evidence>
<proteinExistence type="inferred from homology"/>
<evidence type="ECO:0000256" key="10">
    <source>
        <dbReference type="ARBA" id="ARBA00030072"/>
    </source>
</evidence>
<feature type="domain" description="Heme-copper oxidase subunit III family profile" evidence="16">
    <location>
        <begin position="30"/>
        <end position="211"/>
    </location>
</feature>
<comment type="function">
    <text evidence="9">Cytochrome bo(3) ubiquinol terminal oxidase is the component of the aerobic respiratory chain of E.coli that predominates when cells are grown at high aeration. Has proton pump activity across the membrane in addition to electron transfer, pumping 2 protons/electron.</text>
</comment>
<dbReference type="RefSeq" id="WP_066101886.1">
    <property type="nucleotide sequence ID" value="NZ_CP016027.1"/>
</dbReference>
<evidence type="ECO:0000256" key="9">
    <source>
        <dbReference type="ARBA" id="ARBA00025694"/>
    </source>
</evidence>
<dbReference type="InterPro" id="IPR013833">
    <property type="entry name" value="Cyt_c_oxidase_su3_a-hlx"/>
</dbReference>
<evidence type="ECO:0000313" key="17">
    <source>
        <dbReference type="EMBL" id="ANJ67964.1"/>
    </source>
</evidence>
<evidence type="ECO:0000256" key="13">
    <source>
        <dbReference type="ARBA" id="ARBA00032717"/>
    </source>
</evidence>
<evidence type="ECO:0000256" key="3">
    <source>
        <dbReference type="ARBA" id="ARBA00011700"/>
    </source>
</evidence>
<dbReference type="PROSITE" id="PS50253">
    <property type="entry name" value="COX3"/>
    <property type="match status" value="1"/>
</dbReference>
<feature type="transmembrane region" description="Helical" evidence="15">
    <location>
        <begin position="190"/>
        <end position="210"/>
    </location>
</feature>
<evidence type="ECO:0000313" key="18">
    <source>
        <dbReference type="Proteomes" id="UP000078596"/>
    </source>
</evidence>
<evidence type="ECO:0000256" key="5">
    <source>
        <dbReference type="ARBA" id="ARBA00022475"/>
    </source>
</evidence>
<sequence>MSAGSINTEALKHPGINLGEAHGEAHTQAEGVVFGFWVFLMSDLILFGLMFATYATMVGHTAGGPGPKDLFDLKSISIETLALLVSSFTFGMASLNLKHGDRRRPVVRWLVVTLLLGLVFLGLELHDFASMLDQGAGPWRSGFLSAFFGLVPLHGLHVATASVWLIVMLVQMRVFGLTPRVKTRLLRLGLFWHFLDIVWVGIFSIVYLAGLS</sequence>
<evidence type="ECO:0000256" key="8">
    <source>
        <dbReference type="ARBA" id="ARBA00023136"/>
    </source>
</evidence>
<comment type="subunit">
    <text evidence="3">Heterooctamer of two A chains, two B chains, two C chains and two D chains.</text>
</comment>